<organism evidence="3 4">
    <name type="scientific">Salipaludibacillus aurantiacus</name>
    <dbReference type="NCBI Taxonomy" id="1601833"/>
    <lineage>
        <taxon>Bacteria</taxon>
        <taxon>Bacillati</taxon>
        <taxon>Bacillota</taxon>
        <taxon>Bacilli</taxon>
        <taxon>Bacillales</taxon>
        <taxon>Bacillaceae</taxon>
    </lineage>
</organism>
<keyword evidence="4" id="KW-1185">Reference proteome</keyword>
<dbReference type="InterPro" id="IPR050126">
    <property type="entry name" value="Ap4A_hydrolase"/>
</dbReference>
<dbReference type="RefSeq" id="WP_093047075.1">
    <property type="nucleotide sequence ID" value="NZ_FOGT01000001.1"/>
</dbReference>
<proteinExistence type="inferred from homology"/>
<dbReference type="GO" id="GO:0016791">
    <property type="term" value="F:phosphatase activity"/>
    <property type="evidence" value="ECO:0007669"/>
    <property type="project" value="TreeGrafter"/>
</dbReference>
<evidence type="ECO:0000259" key="2">
    <source>
        <dbReference type="Pfam" id="PF12850"/>
    </source>
</evidence>
<protein>
    <submittedName>
        <fullName evidence="3">Predicted phosphodiesterase</fullName>
    </submittedName>
</protein>
<evidence type="ECO:0000256" key="1">
    <source>
        <dbReference type="ARBA" id="ARBA00008950"/>
    </source>
</evidence>
<dbReference type="GO" id="GO:0005737">
    <property type="term" value="C:cytoplasm"/>
    <property type="evidence" value="ECO:0007669"/>
    <property type="project" value="TreeGrafter"/>
</dbReference>
<dbReference type="InterPro" id="IPR024654">
    <property type="entry name" value="Calcineurin-like_PHP_lpxH"/>
</dbReference>
<dbReference type="Gene3D" id="3.60.21.10">
    <property type="match status" value="1"/>
</dbReference>
<feature type="domain" description="Calcineurin-like phosphoesterase" evidence="2">
    <location>
        <begin position="1"/>
        <end position="196"/>
    </location>
</feature>
<gene>
    <name evidence="3" type="ORF">SAMN05518684_101129</name>
</gene>
<dbReference type="AlphaFoldDB" id="A0A1H9P4G5"/>
<reference evidence="4" key="1">
    <citation type="submission" date="2016-10" db="EMBL/GenBank/DDBJ databases">
        <authorList>
            <person name="Varghese N."/>
            <person name="Submissions S."/>
        </authorList>
    </citation>
    <scope>NUCLEOTIDE SEQUENCE [LARGE SCALE GENOMIC DNA]</scope>
    <source>
        <strain evidence="4">S9</strain>
    </source>
</reference>
<dbReference type="EMBL" id="FOGT01000001">
    <property type="protein sequence ID" value="SER42709.1"/>
    <property type="molecule type" value="Genomic_DNA"/>
</dbReference>
<sequence length="243" mass="27449">MKLALISDIHGNEQAFKAVLEDISAIGATHVAVLGDISFRGPKPKQCLDLVRDLDGKVIKGNADEWIVRGVNKGEVPDKALQMMQEEQAWAKEQMTQDDLTYLNELPETVEIPLSNQCQLFACHATPDSLFDIISNEADNKEFSIFTQTNERADYYAYGHIHLPFLRSFESKKIINTGSVGLPFDGDARASYVLFDRSLKDIQVQFRRVSYDVEKACFDLDECGYPEPARQLIKNIYRNAVKP</sequence>
<dbReference type="PANTHER" id="PTHR42850">
    <property type="entry name" value="METALLOPHOSPHOESTERASE"/>
    <property type="match status" value="1"/>
</dbReference>
<evidence type="ECO:0000313" key="3">
    <source>
        <dbReference type="EMBL" id="SER42709.1"/>
    </source>
</evidence>
<dbReference type="SUPFAM" id="SSF56300">
    <property type="entry name" value="Metallo-dependent phosphatases"/>
    <property type="match status" value="1"/>
</dbReference>
<evidence type="ECO:0000313" key="4">
    <source>
        <dbReference type="Proteomes" id="UP000198571"/>
    </source>
</evidence>
<dbReference type="STRING" id="1601833.SAMN05518684_101129"/>
<dbReference type="PIRSF" id="PIRSF000883">
    <property type="entry name" value="Pesterase_MJ0912"/>
    <property type="match status" value="1"/>
</dbReference>
<dbReference type="InterPro" id="IPR011152">
    <property type="entry name" value="Pesterase_MJ0912"/>
</dbReference>
<dbReference type="Pfam" id="PF12850">
    <property type="entry name" value="Metallophos_2"/>
    <property type="match status" value="1"/>
</dbReference>
<dbReference type="PANTHER" id="PTHR42850:SF2">
    <property type="entry name" value="BLL5683 PROTEIN"/>
    <property type="match status" value="1"/>
</dbReference>
<comment type="similarity">
    <text evidence="1">Belongs to the metallophosphoesterase superfamily. YfcE family.</text>
</comment>
<dbReference type="InterPro" id="IPR029052">
    <property type="entry name" value="Metallo-depent_PP-like"/>
</dbReference>
<name>A0A1H9P4G5_9BACI</name>
<dbReference type="Proteomes" id="UP000198571">
    <property type="component" value="Unassembled WGS sequence"/>
</dbReference>
<accession>A0A1H9P4G5</accession>
<dbReference type="OrthoDB" id="9813918at2"/>